<dbReference type="SUPFAM" id="SSF55729">
    <property type="entry name" value="Acyl-CoA N-acyltransferases (Nat)"/>
    <property type="match status" value="1"/>
</dbReference>
<dbReference type="Pfam" id="PF13302">
    <property type="entry name" value="Acetyltransf_3"/>
    <property type="match status" value="1"/>
</dbReference>
<comment type="caution">
    <text evidence="2">The sequence shown here is derived from an EMBL/GenBank/DDBJ whole genome shotgun (WGS) entry which is preliminary data.</text>
</comment>
<proteinExistence type="predicted"/>
<dbReference type="Gene3D" id="3.40.630.30">
    <property type="match status" value="1"/>
</dbReference>
<evidence type="ECO:0000313" key="3">
    <source>
        <dbReference type="Proteomes" id="UP001620520"/>
    </source>
</evidence>
<gene>
    <name evidence="2" type="ORF">ABIA52_004050</name>
</gene>
<dbReference type="InterPro" id="IPR016181">
    <property type="entry name" value="Acyl_CoA_acyltransferase"/>
</dbReference>
<accession>A0ABW8NC87</accession>
<keyword evidence="3" id="KW-1185">Reference proteome</keyword>
<protein>
    <submittedName>
        <fullName evidence="2">Acetyltransferase</fullName>
    </submittedName>
</protein>
<dbReference type="RefSeq" id="WP_404595533.1">
    <property type="nucleotide sequence ID" value="NZ_JBIYEW010000003.1"/>
</dbReference>
<sequence length="178" mass="19772">MFKLVAPDAAFHQSFLESHREWNGAHQDGAGVFMADDVTSTEGFSAWVQQLTEAEDVQEDQGIVPCTYLWITEGPRYLGAIAFRHYLTPALLNSGGHIGYGIRPSERGRGAASWALQELCERLAKQGEPGRVLLTCDDSNVASARTIERSGGVLEDTRTDSEGRRFRRYWIDVSPPRS</sequence>
<reference evidence="2 3" key="1">
    <citation type="submission" date="2024-10" db="EMBL/GenBank/DDBJ databases">
        <title>Novel secondary metabolite-producing bacteria for plant disease control.</title>
        <authorList>
            <person name="Chevrette M."/>
        </authorList>
    </citation>
    <scope>NUCLEOTIDE SEQUENCE [LARGE SCALE GENOMIC DNA]</scope>
    <source>
        <strain evidence="2 3">J30 TE3557</strain>
    </source>
</reference>
<name>A0ABW8NC87_9MICC</name>
<dbReference type="PANTHER" id="PTHR39173:SF1">
    <property type="entry name" value="ACETYLTRANSFERASE"/>
    <property type="match status" value="1"/>
</dbReference>
<dbReference type="InterPro" id="IPR000182">
    <property type="entry name" value="GNAT_dom"/>
</dbReference>
<evidence type="ECO:0000259" key="1">
    <source>
        <dbReference type="PROSITE" id="PS51186"/>
    </source>
</evidence>
<dbReference type="PANTHER" id="PTHR39173">
    <property type="entry name" value="ACETYLTRANSFERASE"/>
    <property type="match status" value="1"/>
</dbReference>
<dbReference type="PROSITE" id="PS51186">
    <property type="entry name" value="GNAT"/>
    <property type="match status" value="1"/>
</dbReference>
<evidence type="ECO:0000313" key="2">
    <source>
        <dbReference type="EMBL" id="MFK4641161.1"/>
    </source>
</evidence>
<feature type="domain" description="N-acetyltransferase" evidence="1">
    <location>
        <begin position="31"/>
        <end position="178"/>
    </location>
</feature>
<organism evidence="2 3">
    <name type="scientific">Paenarthrobacter histidinolovorans</name>
    <dbReference type="NCBI Taxonomy" id="43664"/>
    <lineage>
        <taxon>Bacteria</taxon>
        <taxon>Bacillati</taxon>
        <taxon>Actinomycetota</taxon>
        <taxon>Actinomycetes</taxon>
        <taxon>Micrococcales</taxon>
        <taxon>Micrococcaceae</taxon>
        <taxon>Paenarthrobacter</taxon>
    </lineage>
</organism>
<dbReference type="EMBL" id="JBIYEW010000003">
    <property type="protein sequence ID" value="MFK4641161.1"/>
    <property type="molecule type" value="Genomic_DNA"/>
</dbReference>
<dbReference type="Proteomes" id="UP001620520">
    <property type="component" value="Unassembled WGS sequence"/>
</dbReference>